<comment type="caution">
    <text evidence="5">The sequence shown here is derived from an EMBL/GenBank/DDBJ whole genome shotgun (WGS) entry which is preliminary data.</text>
</comment>
<sequence>MALARDERDVPGPDPRWSYEPKFDGWRAAVFTAPGVVQSRRDNDLAARFPEVVSAVRGLGDLVLDGELVALREGRLDFGSLTSMPRGRAEAGIAVYYIAFDLLAEDGVDLRPQPYSVRRAHLEHRLAGVRPPLQLGPATTDRALALGWMRPELADVGIEGLVAKDVTRPYRTGRTGDWLKVRQKIVVDAVVVGVSGAVSRPEAFVLARPDATGELQQIGLSLPLPPAVRDAAAALVTPTDEPRRRLPNAVLGQPGTEYQPVRAALVVEVEAEATVLSFSARLRPRVHRLRPDLNPADVAVPSPETEG</sequence>
<dbReference type="Gene3D" id="3.30.1490.70">
    <property type="match status" value="1"/>
</dbReference>
<dbReference type="Gene3D" id="2.40.50.140">
    <property type="entry name" value="Nucleic acid-binding proteins"/>
    <property type="match status" value="1"/>
</dbReference>
<accession>A0A1Q8CNW5</accession>
<evidence type="ECO:0000259" key="4">
    <source>
        <dbReference type="PROSITE" id="PS50160"/>
    </source>
</evidence>
<dbReference type="GO" id="GO:0006310">
    <property type="term" value="P:DNA recombination"/>
    <property type="evidence" value="ECO:0007669"/>
    <property type="project" value="InterPro"/>
</dbReference>
<dbReference type="Pfam" id="PF01068">
    <property type="entry name" value="DNA_ligase_A_M"/>
    <property type="match status" value="1"/>
</dbReference>
<dbReference type="Gene3D" id="3.30.470.30">
    <property type="entry name" value="DNA ligase/mRNA capping enzyme"/>
    <property type="match status" value="1"/>
</dbReference>
<keyword evidence="6" id="KW-1185">Reference proteome</keyword>
<dbReference type="InterPro" id="IPR012310">
    <property type="entry name" value="DNA_ligase_ATP-dep_cent"/>
</dbReference>
<proteinExistence type="inferred from homology"/>
<dbReference type="Proteomes" id="UP000185596">
    <property type="component" value="Unassembled WGS sequence"/>
</dbReference>
<evidence type="ECO:0000313" key="5">
    <source>
        <dbReference type="EMBL" id="OLF16043.1"/>
    </source>
</evidence>
<dbReference type="STRING" id="1912961.BU204_18900"/>
<evidence type="ECO:0000256" key="1">
    <source>
        <dbReference type="ARBA" id="ARBA00007572"/>
    </source>
</evidence>
<reference evidence="5 6" key="1">
    <citation type="submission" date="2016-12" db="EMBL/GenBank/DDBJ databases">
        <title>The draft genome sequence of Actinophytocola sp. 11-183.</title>
        <authorList>
            <person name="Wang W."/>
            <person name="Yuan L."/>
        </authorList>
    </citation>
    <scope>NUCLEOTIDE SEQUENCE [LARGE SCALE GENOMIC DNA]</scope>
    <source>
        <strain evidence="5 6">11-183</strain>
    </source>
</reference>
<dbReference type="EMBL" id="MSIE01000034">
    <property type="protein sequence ID" value="OLF16043.1"/>
    <property type="molecule type" value="Genomic_DNA"/>
</dbReference>
<keyword evidence="2" id="KW-0436">Ligase</keyword>
<evidence type="ECO:0000256" key="3">
    <source>
        <dbReference type="ARBA" id="ARBA00034003"/>
    </source>
</evidence>
<protein>
    <recommendedName>
        <fullName evidence="4">ATP-dependent DNA ligase family profile domain-containing protein</fullName>
    </recommendedName>
</protein>
<name>A0A1Q8CNW5_9PSEU</name>
<feature type="domain" description="ATP-dependent DNA ligase family profile" evidence="4">
    <location>
        <begin position="88"/>
        <end position="193"/>
    </location>
</feature>
<evidence type="ECO:0000313" key="6">
    <source>
        <dbReference type="Proteomes" id="UP000185596"/>
    </source>
</evidence>
<dbReference type="InterPro" id="IPR050191">
    <property type="entry name" value="ATP-dep_DNA_ligase"/>
</dbReference>
<dbReference type="PANTHER" id="PTHR45674">
    <property type="entry name" value="DNA LIGASE 1/3 FAMILY MEMBER"/>
    <property type="match status" value="1"/>
</dbReference>
<dbReference type="PROSITE" id="PS50160">
    <property type="entry name" value="DNA_LIGASE_A3"/>
    <property type="match status" value="1"/>
</dbReference>
<gene>
    <name evidence="5" type="ORF">BU204_18900</name>
</gene>
<dbReference type="GO" id="GO:0006281">
    <property type="term" value="P:DNA repair"/>
    <property type="evidence" value="ECO:0007669"/>
    <property type="project" value="InterPro"/>
</dbReference>
<comment type="catalytic activity">
    <reaction evidence="3">
        <text>ATP + (deoxyribonucleotide)n-3'-hydroxyl + 5'-phospho-(deoxyribonucleotide)m = (deoxyribonucleotide)n+m + AMP + diphosphate.</text>
        <dbReference type="EC" id="6.5.1.1"/>
    </reaction>
</comment>
<comment type="similarity">
    <text evidence="1">Belongs to the ATP-dependent DNA ligase family.</text>
</comment>
<evidence type="ECO:0000256" key="2">
    <source>
        <dbReference type="ARBA" id="ARBA00022598"/>
    </source>
</evidence>
<dbReference type="GO" id="GO:0003910">
    <property type="term" value="F:DNA ligase (ATP) activity"/>
    <property type="evidence" value="ECO:0007669"/>
    <property type="project" value="UniProtKB-EC"/>
</dbReference>
<dbReference type="PANTHER" id="PTHR45674:SF4">
    <property type="entry name" value="DNA LIGASE 1"/>
    <property type="match status" value="1"/>
</dbReference>
<dbReference type="AlphaFoldDB" id="A0A1Q8CNW5"/>
<dbReference type="SUPFAM" id="SSF56091">
    <property type="entry name" value="DNA ligase/mRNA capping enzyme, catalytic domain"/>
    <property type="match status" value="1"/>
</dbReference>
<organism evidence="5 6">
    <name type="scientific">Actinophytocola xanthii</name>
    <dbReference type="NCBI Taxonomy" id="1912961"/>
    <lineage>
        <taxon>Bacteria</taxon>
        <taxon>Bacillati</taxon>
        <taxon>Actinomycetota</taxon>
        <taxon>Actinomycetes</taxon>
        <taxon>Pseudonocardiales</taxon>
        <taxon>Pseudonocardiaceae</taxon>
    </lineage>
</organism>
<dbReference type="InterPro" id="IPR012340">
    <property type="entry name" value="NA-bd_OB-fold"/>
</dbReference>
<dbReference type="GO" id="GO:0005524">
    <property type="term" value="F:ATP binding"/>
    <property type="evidence" value="ECO:0007669"/>
    <property type="project" value="InterPro"/>
</dbReference>